<proteinExistence type="predicted"/>
<protein>
    <submittedName>
        <fullName evidence="1">Uncharacterized protein</fullName>
    </submittedName>
</protein>
<evidence type="ECO:0000313" key="2">
    <source>
        <dbReference type="EMBL" id="UEM11186.1"/>
    </source>
</evidence>
<reference evidence="2 3" key="2">
    <citation type="journal article" date="2022" name="Int. J. Syst. Evol. Microbiol.">
        <title>Strains of Bradyrhizobium barranii sp. nov. associated with legumes native to Canada are symbionts of soybeans and belong to different subspecies (subsp. barranii subsp. nov. and subsp. apii subsp. nov.) and symbiovars (sv. glycinearum and sv. septentrionale).</title>
        <authorList>
            <person name="Bromfield E.S.P."/>
            <person name="Cloutier S."/>
            <person name="Wasai-Hara S."/>
            <person name="Minamisawa K."/>
        </authorList>
    </citation>
    <scope>NUCLEOTIDE SEQUENCE [LARGE SCALE GENOMIC DNA]</scope>
    <source>
        <strain evidence="2 3">144S4</strain>
    </source>
</reference>
<evidence type="ECO:0000313" key="1">
    <source>
        <dbReference type="EMBL" id="MBO1867647.1"/>
    </source>
</evidence>
<dbReference type="EMBL" id="JAGEMI010000001">
    <property type="protein sequence ID" value="MBO1867647.1"/>
    <property type="molecule type" value="Genomic_DNA"/>
</dbReference>
<organism evidence="1">
    <name type="scientific">Bradyrhizobium barranii subsp. barranii</name>
    <dbReference type="NCBI Taxonomy" id="2823807"/>
    <lineage>
        <taxon>Bacteria</taxon>
        <taxon>Pseudomonadati</taxon>
        <taxon>Pseudomonadota</taxon>
        <taxon>Alphaproteobacteria</taxon>
        <taxon>Hyphomicrobiales</taxon>
        <taxon>Nitrobacteraceae</taxon>
        <taxon>Bradyrhizobium</taxon>
        <taxon>Bradyrhizobium barranii</taxon>
    </lineage>
</organism>
<dbReference type="Proteomes" id="UP000664702">
    <property type="component" value="Chromosome"/>
</dbReference>
<dbReference type="RefSeq" id="WP_208088509.1">
    <property type="nucleotide sequence ID" value="NZ_CP086136.1"/>
</dbReference>
<gene>
    <name evidence="2" type="ORF">J4G43_042440</name>
    <name evidence="1" type="ORF">J4G43_44255</name>
</gene>
<dbReference type="KEGG" id="bban:J4G43_042440"/>
<sequence>MTALAAPKLDSRNGLAVLFRRCADDEADQRVVAQVAEQLAAIGATGIQ</sequence>
<dbReference type="EMBL" id="CP086136">
    <property type="protein sequence ID" value="UEM11186.1"/>
    <property type="molecule type" value="Genomic_DNA"/>
</dbReference>
<name>A0A939MKH4_9BRAD</name>
<accession>A0A939MKH4</accession>
<reference evidence="1" key="1">
    <citation type="submission" date="2021-03" db="EMBL/GenBank/DDBJ databases">
        <title>Whole Genome Sequence of Bradyrhizobium sp. Strain 144S4.</title>
        <authorList>
            <person name="Bromfield E.S.P."/>
            <person name="Cloutier S."/>
        </authorList>
    </citation>
    <scope>NUCLEOTIDE SEQUENCE [LARGE SCALE GENOMIC DNA]</scope>
    <source>
        <strain evidence="1">144S4</strain>
    </source>
</reference>
<dbReference type="AlphaFoldDB" id="A0A939MKH4"/>
<evidence type="ECO:0000313" key="3">
    <source>
        <dbReference type="Proteomes" id="UP000664702"/>
    </source>
</evidence>